<name>A0ABU3NSW7_9FIRM</name>
<gene>
    <name evidence="5" type="ORF">Q4T40_01380</name>
</gene>
<dbReference type="PANTHER" id="PTHR24220:SF86">
    <property type="entry name" value="ABC TRANSPORTER ABCH.1"/>
    <property type="match status" value="1"/>
</dbReference>
<dbReference type="CDD" id="cd03255">
    <property type="entry name" value="ABC_MJ0796_LolCDE_FtsE"/>
    <property type="match status" value="1"/>
</dbReference>
<keyword evidence="3 5" id="KW-0067">ATP-binding</keyword>
<dbReference type="RefSeq" id="WP_413778467.1">
    <property type="nucleotide sequence ID" value="NZ_JAUOZS010000001.1"/>
</dbReference>
<keyword evidence="6" id="KW-1185">Reference proteome</keyword>
<proteinExistence type="predicted"/>
<accession>A0ABU3NSW7</accession>
<dbReference type="InterPro" id="IPR003439">
    <property type="entry name" value="ABC_transporter-like_ATP-bd"/>
</dbReference>
<evidence type="ECO:0000256" key="2">
    <source>
        <dbReference type="ARBA" id="ARBA00022741"/>
    </source>
</evidence>
<evidence type="ECO:0000259" key="4">
    <source>
        <dbReference type="PROSITE" id="PS50893"/>
    </source>
</evidence>
<evidence type="ECO:0000256" key="3">
    <source>
        <dbReference type="ARBA" id="ARBA00022840"/>
    </source>
</evidence>
<dbReference type="PROSITE" id="PS50893">
    <property type="entry name" value="ABC_TRANSPORTER_2"/>
    <property type="match status" value="1"/>
</dbReference>
<dbReference type="InterPro" id="IPR015854">
    <property type="entry name" value="ABC_transpr_LolD-like"/>
</dbReference>
<dbReference type="InterPro" id="IPR027417">
    <property type="entry name" value="P-loop_NTPase"/>
</dbReference>
<dbReference type="PROSITE" id="PS00211">
    <property type="entry name" value="ABC_TRANSPORTER_1"/>
    <property type="match status" value="1"/>
</dbReference>
<dbReference type="InterPro" id="IPR017871">
    <property type="entry name" value="ABC_transporter-like_CS"/>
</dbReference>
<organism evidence="5 6">
    <name type="scientific">Anaeroselena agilis</name>
    <dbReference type="NCBI Taxonomy" id="3063788"/>
    <lineage>
        <taxon>Bacteria</taxon>
        <taxon>Bacillati</taxon>
        <taxon>Bacillota</taxon>
        <taxon>Negativicutes</taxon>
        <taxon>Acetonemataceae</taxon>
        <taxon>Anaeroselena</taxon>
    </lineage>
</organism>
<protein>
    <submittedName>
        <fullName evidence="5">ABC transporter ATP-binding protein</fullName>
    </submittedName>
</protein>
<sequence length="253" mass="26535">MNGKWLAWLGAVDLPEPRRDLAAVALSGVGKVYVTGAGEFEALRGIDLTVEAGEFVAVVGKSGSGKSTLINMITGIDRPTAGSVWVAGTPVHGLTENQIAVWRGRTVGVVFQFFQLLPTLTALENVMLPMDFCAVHDPAERPERALRLLELVGVADQADKLPANLSGGQQQRVAIARSLANDPPLLVADEPTGNLDNRTASAVIDLFAELAAGGKTILMVTHDDDLASRASRILTVAEGRIACSAATGEVCDG</sequence>
<dbReference type="EMBL" id="JAUOZS010000001">
    <property type="protein sequence ID" value="MDT8899902.1"/>
    <property type="molecule type" value="Genomic_DNA"/>
</dbReference>
<keyword evidence="2" id="KW-0547">Nucleotide-binding</keyword>
<dbReference type="SUPFAM" id="SSF52540">
    <property type="entry name" value="P-loop containing nucleoside triphosphate hydrolases"/>
    <property type="match status" value="1"/>
</dbReference>
<dbReference type="SMART" id="SM00382">
    <property type="entry name" value="AAA"/>
    <property type="match status" value="1"/>
</dbReference>
<keyword evidence="1" id="KW-0813">Transport</keyword>
<evidence type="ECO:0000256" key="1">
    <source>
        <dbReference type="ARBA" id="ARBA00022448"/>
    </source>
</evidence>
<reference evidence="5 6" key="1">
    <citation type="submission" date="2023-07" db="EMBL/GenBank/DDBJ databases">
        <title>The novel representative of Negativicutes class, Anaeroselena agilis gen. nov. sp. nov.</title>
        <authorList>
            <person name="Prokofeva M.I."/>
            <person name="Elcheninov A.G."/>
            <person name="Klyukina A."/>
            <person name="Kublanov I.V."/>
            <person name="Frolov E.N."/>
            <person name="Podosokorskaya O.A."/>
        </authorList>
    </citation>
    <scope>NUCLEOTIDE SEQUENCE [LARGE SCALE GENOMIC DNA]</scope>
    <source>
        <strain evidence="5 6">4137-cl</strain>
    </source>
</reference>
<feature type="domain" description="ABC transporter" evidence="4">
    <location>
        <begin position="24"/>
        <end position="250"/>
    </location>
</feature>
<dbReference type="InterPro" id="IPR003593">
    <property type="entry name" value="AAA+_ATPase"/>
</dbReference>
<dbReference type="Gene3D" id="3.40.50.300">
    <property type="entry name" value="P-loop containing nucleotide triphosphate hydrolases"/>
    <property type="match status" value="1"/>
</dbReference>
<comment type="caution">
    <text evidence="5">The sequence shown here is derived from an EMBL/GenBank/DDBJ whole genome shotgun (WGS) entry which is preliminary data.</text>
</comment>
<evidence type="ECO:0000313" key="5">
    <source>
        <dbReference type="EMBL" id="MDT8899902.1"/>
    </source>
</evidence>
<dbReference type="Pfam" id="PF00005">
    <property type="entry name" value="ABC_tran"/>
    <property type="match status" value="1"/>
</dbReference>
<dbReference type="Proteomes" id="UP001254848">
    <property type="component" value="Unassembled WGS sequence"/>
</dbReference>
<dbReference type="InterPro" id="IPR017911">
    <property type="entry name" value="MacB-like_ATP-bd"/>
</dbReference>
<dbReference type="GO" id="GO:0005524">
    <property type="term" value="F:ATP binding"/>
    <property type="evidence" value="ECO:0007669"/>
    <property type="project" value="UniProtKB-KW"/>
</dbReference>
<dbReference type="PANTHER" id="PTHR24220">
    <property type="entry name" value="IMPORT ATP-BINDING PROTEIN"/>
    <property type="match status" value="1"/>
</dbReference>
<evidence type="ECO:0000313" key="6">
    <source>
        <dbReference type="Proteomes" id="UP001254848"/>
    </source>
</evidence>